<evidence type="ECO:0000313" key="2">
    <source>
        <dbReference type="EMBL" id="EEC56751.1"/>
    </source>
</evidence>
<feature type="compositionally biased region" description="Polar residues" evidence="1">
    <location>
        <begin position="31"/>
        <end position="43"/>
    </location>
</feature>
<organism evidence="2 3">
    <name type="scientific">[Bacteroides] pectinophilus ATCC 43243</name>
    <dbReference type="NCBI Taxonomy" id="483218"/>
    <lineage>
        <taxon>Bacteria</taxon>
        <taxon>Bacillati</taxon>
        <taxon>Bacillota</taxon>
        <taxon>Clostridia</taxon>
        <taxon>Eubacteriales</taxon>
    </lineage>
</organism>
<dbReference type="Proteomes" id="UP000003136">
    <property type="component" value="Unassembled WGS sequence"/>
</dbReference>
<protein>
    <submittedName>
        <fullName evidence="2">Uncharacterized protein</fullName>
    </submittedName>
</protein>
<evidence type="ECO:0000256" key="1">
    <source>
        <dbReference type="SAM" id="MobiDB-lite"/>
    </source>
</evidence>
<name>B7AX10_9FIRM</name>
<sequence length="212" mass="23279">MLLQDAAEWRNYMSIGAVQSGSSYSSYESGVTRTSGKSSDVSASRQAEASAVYEASKTDKTTSKTANSALIAKMKADTNSRISQMQSLVEKIFKDQGLKINSVDDMWKKLANGEFTADADTIAQAKEDISDNGYWGVSQTSDRIYDFAMALSGGDEEKMQKMKEAVEKGFKEATKSWGKDLPDISSRTYDAVMKKFDDFFNKNTTASDSDAE</sequence>
<dbReference type="STRING" id="483218.BACPEC_03260"/>
<reference evidence="2 3" key="1">
    <citation type="submission" date="2008-11" db="EMBL/GenBank/DDBJ databases">
        <title>Draft genome sequence of Bacteroides pectinophilus (ATCC 43243).</title>
        <authorList>
            <person name="Sudarsanam P."/>
            <person name="Ley R."/>
            <person name="Guruge J."/>
            <person name="Turnbaugh P.J."/>
            <person name="Mahowald M."/>
            <person name="Liep D."/>
            <person name="Gordon J."/>
        </authorList>
    </citation>
    <scope>NUCLEOTIDE SEQUENCE [LARGE SCALE GENOMIC DNA]</scope>
    <source>
        <strain evidence="2 3">ATCC 43243</strain>
    </source>
</reference>
<dbReference type="eggNOG" id="ENOG50307Y4">
    <property type="taxonomic scope" value="Bacteria"/>
</dbReference>
<dbReference type="AlphaFoldDB" id="B7AX10"/>
<gene>
    <name evidence="2" type="ORF">BACPEC_03260</name>
</gene>
<reference evidence="2 3" key="2">
    <citation type="submission" date="2008-11" db="EMBL/GenBank/DDBJ databases">
        <authorList>
            <person name="Fulton L."/>
            <person name="Clifton S."/>
            <person name="Fulton B."/>
            <person name="Xu J."/>
            <person name="Minx P."/>
            <person name="Pepin K.H."/>
            <person name="Johnson M."/>
            <person name="Bhonagiri V."/>
            <person name="Nash W.E."/>
            <person name="Mardis E.R."/>
            <person name="Wilson R.K."/>
        </authorList>
    </citation>
    <scope>NUCLEOTIDE SEQUENCE [LARGE SCALE GENOMIC DNA]</scope>
    <source>
        <strain evidence="2 3">ATCC 43243</strain>
    </source>
</reference>
<comment type="caution">
    <text evidence="2">The sequence shown here is derived from an EMBL/GenBank/DDBJ whole genome shotgun (WGS) entry which is preliminary data.</text>
</comment>
<keyword evidence="3" id="KW-1185">Reference proteome</keyword>
<evidence type="ECO:0000313" key="3">
    <source>
        <dbReference type="Proteomes" id="UP000003136"/>
    </source>
</evidence>
<accession>B7AX10</accession>
<proteinExistence type="predicted"/>
<dbReference type="EMBL" id="ABVQ01000037">
    <property type="protein sequence ID" value="EEC56751.1"/>
    <property type="molecule type" value="Genomic_DNA"/>
</dbReference>
<feature type="compositionally biased region" description="Low complexity" evidence="1">
    <location>
        <begin position="21"/>
        <end position="30"/>
    </location>
</feature>
<dbReference type="HOGENOM" id="CLU_086921_1_0_9"/>
<feature type="region of interest" description="Disordered" evidence="1">
    <location>
        <begin position="21"/>
        <end position="43"/>
    </location>
</feature>